<dbReference type="RefSeq" id="WP_166521300.1">
    <property type="nucleotide sequence ID" value="NZ_VLKF01000001.1"/>
</dbReference>
<dbReference type="AlphaFoldDB" id="A0A562IXE0"/>
<dbReference type="InterPro" id="IPR000160">
    <property type="entry name" value="GGDEF_dom"/>
</dbReference>
<dbReference type="SMART" id="SM00267">
    <property type="entry name" value="GGDEF"/>
    <property type="match status" value="1"/>
</dbReference>
<dbReference type="Gene3D" id="3.30.70.270">
    <property type="match status" value="1"/>
</dbReference>
<dbReference type="InterPro" id="IPR043128">
    <property type="entry name" value="Rev_trsase/Diguanyl_cyclase"/>
</dbReference>
<protein>
    <submittedName>
        <fullName evidence="2">Diguanylate cyclase (GGDEF)-like protein</fullName>
    </submittedName>
</protein>
<evidence type="ECO:0000313" key="3">
    <source>
        <dbReference type="Proteomes" id="UP000321490"/>
    </source>
</evidence>
<accession>A0A562IXE0</accession>
<dbReference type="PANTHER" id="PTHR44757">
    <property type="entry name" value="DIGUANYLATE CYCLASE DGCP"/>
    <property type="match status" value="1"/>
</dbReference>
<dbReference type="EMBL" id="VLKF01000001">
    <property type="protein sequence ID" value="TWH75234.1"/>
    <property type="molecule type" value="Genomic_DNA"/>
</dbReference>
<organism evidence="2 3">
    <name type="scientific">Modestobacter roseus</name>
    <dbReference type="NCBI Taxonomy" id="1181884"/>
    <lineage>
        <taxon>Bacteria</taxon>
        <taxon>Bacillati</taxon>
        <taxon>Actinomycetota</taxon>
        <taxon>Actinomycetes</taxon>
        <taxon>Geodermatophilales</taxon>
        <taxon>Geodermatophilaceae</taxon>
        <taxon>Modestobacter</taxon>
    </lineage>
</organism>
<evidence type="ECO:0000313" key="2">
    <source>
        <dbReference type="EMBL" id="TWH75234.1"/>
    </source>
</evidence>
<dbReference type="CDD" id="cd01949">
    <property type="entry name" value="GGDEF"/>
    <property type="match status" value="1"/>
</dbReference>
<reference evidence="2 3" key="1">
    <citation type="submission" date="2019-07" db="EMBL/GenBank/DDBJ databases">
        <title>R&amp;d 2014.</title>
        <authorList>
            <person name="Klenk H.-P."/>
        </authorList>
    </citation>
    <scope>NUCLEOTIDE SEQUENCE [LARGE SCALE GENOMIC DNA]</scope>
    <source>
        <strain evidence="2 3">DSM 45764</strain>
    </source>
</reference>
<proteinExistence type="predicted"/>
<dbReference type="Pfam" id="PF00990">
    <property type="entry name" value="GGDEF"/>
    <property type="match status" value="1"/>
</dbReference>
<dbReference type="InterPro" id="IPR029787">
    <property type="entry name" value="Nucleotide_cyclase"/>
</dbReference>
<evidence type="ECO:0000259" key="1">
    <source>
        <dbReference type="PROSITE" id="PS50887"/>
    </source>
</evidence>
<keyword evidence="3" id="KW-1185">Reference proteome</keyword>
<dbReference type="Proteomes" id="UP000321490">
    <property type="component" value="Unassembled WGS sequence"/>
</dbReference>
<dbReference type="NCBIfam" id="TIGR00254">
    <property type="entry name" value="GGDEF"/>
    <property type="match status" value="1"/>
</dbReference>
<sequence>METIRFEQSQDVLVQTAAVVAAQRQFAQRLRQRTVPDPLTGLPVRSLLIDRLELALAAAGPDTGRLAVLSCNLDGITTVEDTHGRLLADAARAEAAGRLVSVVRQGDVVARISAQTFVLLCPGITDPTDAEGIAHRVTAAFDAPLQPTPELSHRVRLSVGVALSGRASTPESLIASANEAMTQIRHERQGSGRHG</sequence>
<name>A0A562IXE0_9ACTN</name>
<comment type="caution">
    <text evidence="2">The sequence shown here is derived from an EMBL/GenBank/DDBJ whole genome shotgun (WGS) entry which is preliminary data.</text>
</comment>
<dbReference type="SUPFAM" id="SSF55073">
    <property type="entry name" value="Nucleotide cyclase"/>
    <property type="match status" value="1"/>
</dbReference>
<dbReference type="PROSITE" id="PS50887">
    <property type="entry name" value="GGDEF"/>
    <property type="match status" value="1"/>
</dbReference>
<feature type="domain" description="GGDEF" evidence="1">
    <location>
        <begin position="64"/>
        <end position="195"/>
    </location>
</feature>
<dbReference type="InterPro" id="IPR052155">
    <property type="entry name" value="Biofilm_reg_signaling"/>
</dbReference>
<dbReference type="PANTHER" id="PTHR44757:SF2">
    <property type="entry name" value="BIOFILM ARCHITECTURE MAINTENANCE PROTEIN MBAA"/>
    <property type="match status" value="1"/>
</dbReference>
<gene>
    <name evidence="2" type="ORF">JD78_03789</name>
</gene>